<organism evidence="2 3">
    <name type="scientific">Citricoccus parietis</name>
    <dbReference type="NCBI Taxonomy" id="592307"/>
    <lineage>
        <taxon>Bacteria</taxon>
        <taxon>Bacillati</taxon>
        <taxon>Actinomycetota</taxon>
        <taxon>Actinomycetes</taxon>
        <taxon>Micrococcales</taxon>
        <taxon>Micrococcaceae</taxon>
        <taxon>Citricoccus</taxon>
    </lineage>
</organism>
<gene>
    <name evidence="2" type="ORF">ACFFX0_18955</name>
</gene>
<sequence>MVVMTWKGTCRRFNSASCSSRIRRPCHLTKAQSRSTRSAVSSSARSSAPRLGSCDELVSRAAAASGDSGRWNGAVDGSSSARTSVSVARFPSTRGADCR</sequence>
<feature type="compositionally biased region" description="Low complexity" evidence="1">
    <location>
        <begin position="78"/>
        <end position="89"/>
    </location>
</feature>
<feature type="region of interest" description="Disordered" evidence="1">
    <location>
        <begin position="29"/>
        <end position="52"/>
    </location>
</feature>
<protein>
    <submittedName>
        <fullName evidence="2">Uncharacterized protein</fullName>
    </submittedName>
</protein>
<accession>A0ABV5G2L1</accession>
<proteinExistence type="predicted"/>
<reference evidence="2 3" key="1">
    <citation type="submission" date="2024-09" db="EMBL/GenBank/DDBJ databases">
        <authorList>
            <person name="Sun Q."/>
            <person name="Mori K."/>
        </authorList>
    </citation>
    <scope>NUCLEOTIDE SEQUENCE [LARGE SCALE GENOMIC DNA]</scope>
    <source>
        <strain evidence="2 3">CCM 7609</strain>
    </source>
</reference>
<name>A0ABV5G2L1_9MICC</name>
<dbReference type="Proteomes" id="UP001589575">
    <property type="component" value="Unassembled WGS sequence"/>
</dbReference>
<evidence type="ECO:0000313" key="3">
    <source>
        <dbReference type="Proteomes" id="UP001589575"/>
    </source>
</evidence>
<dbReference type="EMBL" id="JBHMFI010000001">
    <property type="protein sequence ID" value="MFB9073167.1"/>
    <property type="molecule type" value="Genomic_DNA"/>
</dbReference>
<feature type="region of interest" description="Disordered" evidence="1">
    <location>
        <begin position="65"/>
        <end position="99"/>
    </location>
</feature>
<keyword evidence="3" id="KW-1185">Reference proteome</keyword>
<evidence type="ECO:0000313" key="2">
    <source>
        <dbReference type="EMBL" id="MFB9073167.1"/>
    </source>
</evidence>
<evidence type="ECO:0000256" key="1">
    <source>
        <dbReference type="SAM" id="MobiDB-lite"/>
    </source>
</evidence>
<feature type="compositionally biased region" description="Low complexity" evidence="1">
    <location>
        <begin position="31"/>
        <end position="52"/>
    </location>
</feature>
<comment type="caution">
    <text evidence="2">The sequence shown here is derived from an EMBL/GenBank/DDBJ whole genome shotgun (WGS) entry which is preliminary data.</text>
</comment>